<name>A0ABW7FJS5_9BURK</name>
<keyword evidence="1" id="KW-0812">Transmembrane</keyword>
<evidence type="ECO:0000256" key="1">
    <source>
        <dbReference type="SAM" id="Phobius"/>
    </source>
</evidence>
<accession>A0ABW7FJS5</accession>
<dbReference type="RefSeq" id="WP_394397982.1">
    <property type="nucleotide sequence ID" value="NZ_JBIGHW010000006.1"/>
</dbReference>
<evidence type="ECO:0000313" key="3">
    <source>
        <dbReference type="Proteomes" id="UP001606301"/>
    </source>
</evidence>
<keyword evidence="1" id="KW-1133">Transmembrane helix</keyword>
<organism evidence="2 3">
    <name type="scientific">Pelomonas margarita</name>
    <dbReference type="NCBI Taxonomy" id="3299031"/>
    <lineage>
        <taxon>Bacteria</taxon>
        <taxon>Pseudomonadati</taxon>
        <taxon>Pseudomonadota</taxon>
        <taxon>Betaproteobacteria</taxon>
        <taxon>Burkholderiales</taxon>
        <taxon>Sphaerotilaceae</taxon>
        <taxon>Roseateles</taxon>
    </lineage>
</organism>
<gene>
    <name evidence="2" type="ORF">ACG0Z3_12950</name>
</gene>
<dbReference type="EMBL" id="JBIGHW010000006">
    <property type="protein sequence ID" value="MFG6441587.1"/>
    <property type="molecule type" value="Genomic_DNA"/>
</dbReference>
<protein>
    <submittedName>
        <fullName evidence="2">Fimbrial assembly protein</fullName>
    </submittedName>
</protein>
<feature type="transmembrane region" description="Helical" evidence="1">
    <location>
        <begin position="12"/>
        <end position="33"/>
    </location>
</feature>
<reference evidence="2 3" key="1">
    <citation type="submission" date="2024-08" db="EMBL/GenBank/DDBJ databases">
        <authorList>
            <person name="Lu H."/>
        </authorList>
    </citation>
    <scope>NUCLEOTIDE SEQUENCE [LARGE SCALE GENOMIC DNA]</scope>
    <source>
        <strain evidence="2 3">LKC17W</strain>
    </source>
</reference>
<sequence>MKRLHNKRHGIAIIELMVGVLIISFGLLGLITLQGRALQASVGSEDSQRAALLANELVSTMLNQNTVDLPAAVVDAWNVRVADPADAGLPNGVGTVTPVNANEARITVTWRPANAAAGATNRYITDVVIP</sequence>
<proteinExistence type="predicted"/>
<evidence type="ECO:0000313" key="2">
    <source>
        <dbReference type="EMBL" id="MFG6441587.1"/>
    </source>
</evidence>
<keyword evidence="1" id="KW-0472">Membrane</keyword>
<comment type="caution">
    <text evidence="2">The sequence shown here is derived from an EMBL/GenBank/DDBJ whole genome shotgun (WGS) entry which is preliminary data.</text>
</comment>
<dbReference type="Proteomes" id="UP001606301">
    <property type="component" value="Unassembled WGS sequence"/>
</dbReference>
<keyword evidence="3" id="KW-1185">Reference proteome</keyword>